<evidence type="ECO:0000256" key="1">
    <source>
        <dbReference type="SAM" id="MobiDB-lite"/>
    </source>
</evidence>
<protein>
    <recommendedName>
        <fullName evidence="3">DUF7908 domain-containing protein</fullName>
    </recommendedName>
</protein>
<feature type="domain" description="DUF7908" evidence="3">
    <location>
        <begin position="92"/>
        <end position="230"/>
    </location>
</feature>
<evidence type="ECO:0000259" key="3">
    <source>
        <dbReference type="Pfam" id="PF25485"/>
    </source>
</evidence>
<dbReference type="Proteomes" id="UP000664132">
    <property type="component" value="Unassembled WGS sequence"/>
</dbReference>
<evidence type="ECO:0000313" key="4">
    <source>
        <dbReference type="EMBL" id="KAG4414599.1"/>
    </source>
</evidence>
<name>A0A8H7W8B4_9HELO</name>
<evidence type="ECO:0000256" key="2">
    <source>
        <dbReference type="SAM" id="SignalP"/>
    </source>
</evidence>
<dbReference type="EMBL" id="JAFJYH010000257">
    <property type="protein sequence ID" value="KAG4414599.1"/>
    <property type="molecule type" value="Genomic_DNA"/>
</dbReference>
<proteinExistence type="predicted"/>
<dbReference type="AlphaFoldDB" id="A0A8H7W8B4"/>
<reference evidence="4" key="1">
    <citation type="submission" date="2021-02" db="EMBL/GenBank/DDBJ databases">
        <title>Genome sequence Cadophora malorum strain M34.</title>
        <authorList>
            <person name="Stefanovic E."/>
            <person name="Vu D."/>
            <person name="Scully C."/>
            <person name="Dijksterhuis J."/>
            <person name="Roader J."/>
            <person name="Houbraken J."/>
        </authorList>
    </citation>
    <scope>NUCLEOTIDE SEQUENCE</scope>
    <source>
        <strain evidence="4">M34</strain>
    </source>
</reference>
<feature type="signal peptide" evidence="2">
    <location>
        <begin position="1"/>
        <end position="22"/>
    </location>
</feature>
<feature type="region of interest" description="Disordered" evidence="1">
    <location>
        <begin position="65"/>
        <end position="91"/>
    </location>
</feature>
<keyword evidence="2" id="KW-0732">Signal</keyword>
<gene>
    <name evidence="4" type="ORF">IFR04_012253</name>
</gene>
<evidence type="ECO:0000313" key="5">
    <source>
        <dbReference type="Proteomes" id="UP000664132"/>
    </source>
</evidence>
<sequence length="429" mass="42867">MRTSTQLLSGLGFLALLAPASAQSSSSSIESSIESSFESSSTILPSSQSSSEIVSTTELSSTTVASSSTTVNVTTSSTSSSTSSSATPTGSQSAPFFLTIQTAASKRRQLASGSYLAVVNGQLIATDACNVIPPTAFTIDADRLRAGDSFATATAAEIAAPGYSAVEFAAVAAAGDVQTVFAVDAVAGLSWTNAVFLNGAADFCLLNNVVQAAYTVPIASIADCVPVNLVSSQEVCETPVTNIIIGVEISIDITIINVVNVINGATVTTTSTETKTVTRPMTRTSGPVVTSSVGSNGTVYYTTTVACVQCQCPGYVPGQLTVIATKSVCPVCVASTVTPVTATVIPCATCQPLVPGTATQTIGGKPSAYTVLVPATTAAGAPGQQTPVVTATAVAGNPTSPVTYTGAASSISAKGAVFGIVVGLFLSLC</sequence>
<keyword evidence="5" id="KW-1185">Reference proteome</keyword>
<dbReference type="Pfam" id="PF25485">
    <property type="entry name" value="DUF7908"/>
    <property type="match status" value="1"/>
</dbReference>
<organism evidence="4 5">
    <name type="scientific">Cadophora malorum</name>
    <dbReference type="NCBI Taxonomy" id="108018"/>
    <lineage>
        <taxon>Eukaryota</taxon>
        <taxon>Fungi</taxon>
        <taxon>Dikarya</taxon>
        <taxon>Ascomycota</taxon>
        <taxon>Pezizomycotina</taxon>
        <taxon>Leotiomycetes</taxon>
        <taxon>Helotiales</taxon>
        <taxon>Ploettnerulaceae</taxon>
        <taxon>Cadophora</taxon>
    </lineage>
</organism>
<accession>A0A8H7W8B4</accession>
<feature type="chain" id="PRO_5034804928" description="DUF7908 domain-containing protein" evidence="2">
    <location>
        <begin position="23"/>
        <end position="429"/>
    </location>
</feature>
<dbReference type="OrthoDB" id="3563678at2759"/>
<comment type="caution">
    <text evidence="4">The sequence shown here is derived from an EMBL/GenBank/DDBJ whole genome shotgun (WGS) entry which is preliminary data.</text>
</comment>
<dbReference type="InterPro" id="IPR057230">
    <property type="entry name" value="DUF7908"/>
</dbReference>